<name>A0A448YKB6_BRENA</name>
<dbReference type="EMBL" id="CAACVR010000012">
    <property type="protein sequence ID" value="VEU21379.1"/>
    <property type="molecule type" value="Genomic_DNA"/>
</dbReference>
<dbReference type="Gene3D" id="3.30.70.360">
    <property type="match status" value="1"/>
</dbReference>
<proteinExistence type="inferred from homology"/>
<dbReference type="InterPro" id="IPR001261">
    <property type="entry name" value="ArgE/DapE_CS"/>
</dbReference>
<dbReference type="AlphaFoldDB" id="A0A448YKB6"/>
<evidence type="ECO:0000256" key="1">
    <source>
        <dbReference type="ARBA" id="ARBA00001947"/>
    </source>
</evidence>
<accession>A0A448YKB6</accession>
<evidence type="ECO:0000256" key="6">
    <source>
        <dbReference type="SAM" id="SignalP"/>
    </source>
</evidence>
<evidence type="ECO:0000256" key="3">
    <source>
        <dbReference type="ARBA" id="ARBA00022723"/>
    </source>
</evidence>
<dbReference type="InterPro" id="IPR036264">
    <property type="entry name" value="Bact_exopeptidase_dim_dom"/>
</dbReference>
<dbReference type="InterPro" id="IPR050072">
    <property type="entry name" value="Peptidase_M20A"/>
</dbReference>
<dbReference type="PANTHER" id="PTHR43808:SF8">
    <property type="entry name" value="PEPTIDASE M20 DIMERISATION DOMAIN-CONTAINING PROTEIN"/>
    <property type="match status" value="1"/>
</dbReference>
<dbReference type="Pfam" id="PF07687">
    <property type="entry name" value="M20_dimer"/>
    <property type="match status" value="1"/>
</dbReference>
<dbReference type="InterPro" id="IPR002933">
    <property type="entry name" value="Peptidase_M20"/>
</dbReference>
<dbReference type="GO" id="GO:0046872">
    <property type="term" value="F:metal ion binding"/>
    <property type="evidence" value="ECO:0007669"/>
    <property type="project" value="UniProtKB-KW"/>
</dbReference>
<gene>
    <name evidence="8" type="ORF">BRENAR_LOCUS2112</name>
</gene>
<keyword evidence="5" id="KW-0862">Zinc</keyword>
<sequence>MLGSVQSTLWSLVLLVCVAQALPWELEYRLTAVKERLADLFKPYPGPSEVSLPPEFDSRPELFKLHRDIVSVESESFKEQKGSAFLRKYLQSKGLTVEYIDVRGGRQNVYAYLGNAKNTSVLLTSHIDTVPPFFKYSARKEDDGIKIYGRGTADAKGSIASQIVAFEELLQEGTIGEGDVSLLYVVGEEAGGEGMIAANTSFVESNVNWDAVIFGEPTTNALAVGHKGIYTFRIHVYGKASHSAYPELGVDANKVLIEILHSFEHAEWPGSKMLGDTTINIGLFDAHNAANVVSPYAAASVLIRVASTTKEVSKLVSDIVDKYKEQALRVEIDTIHAVEPTYLDYDVPGFNSSFLSCYTDVPSLGERGFKRYLYGPGSIHDAHGATEYVSLQSLTQAVDDYKKLILHALGKVEEDKE</sequence>
<feature type="chain" id="PRO_5019425793" evidence="6">
    <location>
        <begin position="22"/>
        <end position="417"/>
    </location>
</feature>
<dbReference type="SUPFAM" id="SSF53187">
    <property type="entry name" value="Zn-dependent exopeptidases"/>
    <property type="match status" value="1"/>
</dbReference>
<dbReference type="Pfam" id="PF01546">
    <property type="entry name" value="Peptidase_M20"/>
    <property type="match status" value="1"/>
</dbReference>
<feature type="signal peptide" evidence="6">
    <location>
        <begin position="1"/>
        <end position="21"/>
    </location>
</feature>
<keyword evidence="4" id="KW-0378">Hydrolase</keyword>
<dbReference type="Gene3D" id="3.40.630.10">
    <property type="entry name" value="Zn peptidases"/>
    <property type="match status" value="1"/>
</dbReference>
<dbReference type="OrthoDB" id="3064516at2759"/>
<dbReference type="SUPFAM" id="SSF55031">
    <property type="entry name" value="Bacterial exopeptidase dimerisation domain"/>
    <property type="match status" value="1"/>
</dbReference>
<comment type="similarity">
    <text evidence="2">Belongs to the peptidase M20A family.</text>
</comment>
<reference evidence="8 9" key="1">
    <citation type="submission" date="2018-12" db="EMBL/GenBank/DDBJ databases">
        <authorList>
            <person name="Tiukova I."/>
            <person name="Dainat J."/>
        </authorList>
    </citation>
    <scope>NUCLEOTIDE SEQUENCE [LARGE SCALE GENOMIC DNA]</scope>
</reference>
<evidence type="ECO:0000259" key="7">
    <source>
        <dbReference type="Pfam" id="PF07687"/>
    </source>
</evidence>
<protein>
    <submittedName>
        <fullName evidence="8">DEKNAAC102787</fullName>
    </submittedName>
</protein>
<evidence type="ECO:0000256" key="5">
    <source>
        <dbReference type="ARBA" id="ARBA00022833"/>
    </source>
</evidence>
<evidence type="ECO:0000256" key="2">
    <source>
        <dbReference type="ARBA" id="ARBA00006247"/>
    </source>
</evidence>
<evidence type="ECO:0000313" key="9">
    <source>
        <dbReference type="Proteomes" id="UP000290900"/>
    </source>
</evidence>
<dbReference type="Proteomes" id="UP000290900">
    <property type="component" value="Unassembled WGS sequence"/>
</dbReference>
<evidence type="ECO:0000313" key="8">
    <source>
        <dbReference type="EMBL" id="VEU21379.1"/>
    </source>
</evidence>
<dbReference type="PANTHER" id="PTHR43808">
    <property type="entry name" value="ACETYLORNITHINE DEACETYLASE"/>
    <property type="match status" value="1"/>
</dbReference>
<dbReference type="GO" id="GO:0016787">
    <property type="term" value="F:hydrolase activity"/>
    <property type="evidence" value="ECO:0007669"/>
    <property type="project" value="UniProtKB-KW"/>
</dbReference>
<dbReference type="STRING" id="13370.A0A448YKB6"/>
<dbReference type="InParanoid" id="A0A448YKB6"/>
<comment type="cofactor">
    <cofactor evidence="1">
        <name>Zn(2+)</name>
        <dbReference type="ChEBI" id="CHEBI:29105"/>
    </cofactor>
</comment>
<keyword evidence="9" id="KW-1185">Reference proteome</keyword>
<dbReference type="PROSITE" id="PS00758">
    <property type="entry name" value="ARGE_DAPE_CPG2_1"/>
    <property type="match status" value="1"/>
</dbReference>
<keyword evidence="3" id="KW-0479">Metal-binding</keyword>
<organism evidence="8 9">
    <name type="scientific">Brettanomyces naardenensis</name>
    <name type="common">Yeast</name>
    <dbReference type="NCBI Taxonomy" id="13370"/>
    <lineage>
        <taxon>Eukaryota</taxon>
        <taxon>Fungi</taxon>
        <taxon>Dikarya</taxon>
        <taxon>Ascomycota</taxon>
        <taxon>Saccharomycotina</taxon>
        <taxon>Pichiomycetes</taxon>
        <taxon>Pichiales</taxon>
        <taxon>Pichiaceae</taxon>
        <taxon>Brettanomyces</taxon>
    </lineage>
</organism>
<dbReference type="InterPro" id="IPR011650">
    <property type="entry name" value="Peptidase_M20_dimer"/>
</dbReference>
<feature type="domain" description="Peptidase M20 dimerisation" evidence="7">
    <location>
        <begin position="224"/>
        <end position="327"/>
    </location>
</feature>
<evidence type="ECO:0000256" key="4">
    <source>
        <dbReference type="ARBA" id="ARBA00022801"/>
    </source>
</evidence>
<keyword evidence="6" id="KW-0732">Signal</keyword>